<name>A0A0F9SMI4_9ZZZZ</name>
<dbReference type="AlphaFoldDB" id="A0A0F9SMI4"/>
<protein>
    <recommendedName>
        <fullName evidence="1">4Fe-4S ferredoxin-type domain-containing protein</fullName>
    </recommendedName>
</protein>
<reference evidence="2" key="1">
    <citation type="journal article" date="2015" name="Nature">
        <title>Complex archaea that bridge the gap between prokaryotes and eukaryotes.</title>
        <authorList>
            <person name="Spang A."/>
            <person name="Saw J.H."/>
            <person name="Jorgensen S.L."/>
            <person name="Zaremba-Niedzwiedzka K."/>
            <person name="Martijn J."/>
            <person name="Lind A.E."/>
            <person name="van Eijk R."/>
            <person name="Schleper C."/>
            <person name="Guy L."/>
            <person name="Ettema T.J."/>
        </authorList>
    </citation>
    <scope>NUCLEOTIDE SEQUENCE</scope>
</reference>
<dbReference type="InterPro" id="IPR052977">
    <property type="entry name" value="Polyferredoxin-like_ET"/>
</dbReference>
<accession>A0A0F9SMI4</accession>
<dbReference type="PANTHER" id="PTHR43193:SF2">
    <property type="entry name" value="POLYFERREDOXIN PROTEIN FWDF"/>
    <property type="match status" value="1"/>
</dbReference>
<dbReference type="InterPro" id="IPR017896">
    <property type="entry name" value="4Fe4S_Fe-S-bd"/>
</dbReference>
<dbReference type="PROSITE" id="PS00198">
    <property type="entry name" value="4FE4S_FER_1"/>
    <property type="match status" value="1"/>
</dbReference>
<dbReference type="Gene3D" id="3.30.70.20">
    <property type="match status" value="1"/>
</dbReference>
<gene>
    <name evidence="2" type="ORF">LCGC14_0756910</name>
</gene>
<sequence length="95" mass="10955">MLKSKRVPILKPPSPQKKYEVIFDTEQCDGCKLCIEFCPKEILTTDIDKFNSRMLHYGVVINPEDCVGCRQCERLCPMAAVFIKEIDIQECARNE</sequence>
<dbReference type="InterPro" id="IPR017900">
    <property type="entry name" value="4Fe4S_Fe_S_CS"/>
</dbReference>
<dbReference type="SUPFAM" id="SSF54862">
    <property type="entry name" value="4Fe-4S ferredoxins"/>
    <property type="match status" value="1"/>
</dbReference>
<organism evidence="2">
    <name type="scientific">marine sediment metagenome</name>
    <dbReference type="NCBI Taxonomy" id="412755"/>
    <lineage>
        <taxon>unclassified sequences</taxon>
        <taxon>metagenomes</taxon>
        <taxon>ecological metagenomes</taxon>
    </lineage>
</organism>
<evidence type="ECO:0000313" key="2">
    <source>
        <dbReference type="EMBL" id="KKN38101.1"/>
    </source>
</evidence>
<proteinExistence type="predicted"/>
<dbReference type="PROSITE" id="PS51379">
    <property type="entry name" value="4FE4S_FER_2"/>
    <property type="match status" value="2"/>
</dbReference>
<feature type="domain" description="4Fe-4S ferredoxin-type" evidence="1">
    <location>
        <begin position="19"/>
        <end position="48"/>
    </location>
</feature>
<dbReference type="Pfam" id="PF12838">
    <property type="entry name" value="Fer4_7"/>
    <property type="match status" value="1"/>
</dbReference>
<feature type="domain" description="4Fe-4S ferredoxin-type" evidence="1">
    <location>
        <begin position="57"/>
        <end position="86"/>
    </location>
</feature>
<dbReference type="PANTHER" id="PTHR43193">
    <property type="match status" value="1"/>
</dbReference>
<comment type="caution">
    <text evidence="2">The sequence shown here is derived from an EMBL/GenBank/DDBJ whole genome shotgun (WGS) entry which is preliminary data.</text>
</comment>
<evidence type="ECO:0000259" key="1">
    <source>
        <dbReference type="PROSITE" id="PS51379"/>
    </source>
</evidence>
<dbReference type="EMBL" id="LAZR01001852">
    <property type="protein sequence ID" value="KKN38101.1"/>
    <property type="molecule type" value="Genomic_DNA"/>
</dbReference>